<dbReference type="AlphaFoldDB" id="A0A2W4R2P6"/>
<proteinExistence type="predicted"/>
<protein>
    <submittedName>
        <fullName evidence="2">Uncharacterized protein</fullName>
    </submittedName>
</protein>
<evidence type="ECO:0000313" key="2">
    <source>
        <dbReference type="EMBL" id="PZN77366.1"/>
    </source>
</evidence>
<dbReference type="EMBL" id="QJPH01000337">
    <property type="protein sequence ID" value="PZN77366.1"/>
    <property type="molecule type" value="Genomic_DNA"/>
</dbReference>
<gene>
    <name evidence="2" type="ORF">DM484_14985</name>
</gene>
<organism evidence="2 3">
    <name type="scientific">Candidatus Methylumidiphilus alinenensis</name>
    <dbReference type="NCBI Taxonomy" id="2202197"/>
    <lineage>
        <taxon>Bacteria</taxon>
        <taxon>Pseudomonadati</taxon>
        <taxon>Pseudomonadota</taxon>
        <taxon>Gammaproteobacteria</taxon>
        <taxon>Methylococcales</taxon>
        <taxon>Candidatus Methylumidiphilus</taxon>
    </lineage>
</organism>
<name>A0A2W4R2P6_9GAMM</name>
<accession>A0A2W4R2P6</accession>
<sequence length="128" mass="14251">MAEPLDTRNHPNRFTPGKSDRLLGSDGKLQDKGNLSNWLTQADCPVIPPPTEKIACLLNWAEATFPSLLSPPGGPIQYFSPYTYRYYQATNAYVGVSAKDYHVYYLDPNGVMNDVGDLPRWLVKAGCQ</sequence>
<reference evidence="2 3" key="1">
    <citation type="journal article" date="2018" name="Aquat. Microb. Ecol.">
        <title>Gammaproteobacterial methanotrophs dominate.</title>
        <authorList>
            <person name="Rissanen A.J."/>
            <person name="Saarenheimo J."/>
            <person name="Tiirola M."/>
            <person name="Peura S."/>
            <person name="Aalto S.L."/>
            <person name="Karvinen A."/>
            <person name="Nykanen H."/>
        </authorList>
    </citation>
    <scope>NUCLEOTIDE SEQUENCE [LARGE SCALE GENOMIC DNA]</scope>
    <source>
        <strain evidence="2">AMbin10</strain>
    </source>
</reference>
<feature type="region of interest" description="Disordered" evidence="1">
    <location>
        <begin position="1"/>
        <end position="29"/>
    </location>
</feature>
<feature type="compositionally biased region" description="Basic and acidic residues" evidence="1">
    <location>
        <begin position="18"/>
        <end position="29"/>
    </location>
</feature>
<evidence type="ECO:0000256" key="1">
    <source>
        <dbReference type="SAM" id="MobiDB-lite"/>
    </source>
</evidence>
<comment type="caution">
    <text evidence="2">The sequence shown here is derived from an EMBL/GenBank/DDBJ whole genome shotgun (WGS) entry which is preliminary data.</text>
</comment>
<evidence type="ECO:0000313" key="3">
    <source>
        <dbReference type="Proteomes" id="UP000249396"/>
    </source>
</evidence>
<dbReference type="Proteomes" id="UP000249396">
    <property type="component" value="Unassembled WGS sequence"/>
</dbReference>